<accession>A0A401UY83</accession>
<evidence type="ECO:0000256" key="1">
    <source>
        <dbReference type="SAM" id="Phobius"/>
    </source>
</evidence>
<name>A0A401UY83_9CELL</name>
<evidence type="ECO:0000313" key="2">
    <source>
        <dbReference type="EMBL" id="GCD19595.1"/>
    </source>
</evidence>
<protein>
    <recommendedName>
        <fullName evidence="4">Alkaline shock response membrane anchor protein AmaP</fullName>
    </recommendedName>
</protein>
<organism evidence="2 3">
    <name type="scientific">Cellulomonas algicola</name>
    <dbReference type="NCBI Taxonomy" id="2071633"/>
    <lineage>
        <taxon>Bacteria</taxon>
        <taxon>Bacillati</taxon>
        <taxon>Actinomycetota</taxon>
        <taxon>Actinomycetes</taxon>
        <taxon>Micrococcales</taxon>
        <taxon>Cellulomonadaceae</taxon>
        <taxon>Cellulomonas</taxon>
    </lineage>
</organism>
<proteinExistence type="predicted"/>
<dbReference type="Proteomes" id="UP000288246">
    <property type="component" value="Unassembled WGS sequence"/>
</dbReference>
<keyword evidence="3" id="KW-1185">Reference proteome</keyword>
<reference evidence="2 3" key="1">
    <citation type="submission" date="2018-11" db="EMBL/GenBank/DDBJ databases">
        <title>Draft genome sequence of Cellulomonas takizawaensis strain TKZ-21.</title>
        <authorList>
            <person name="Yamamura H."/>
            <person name="Hayashi T."/>
            <person name="Hamada M."/>
            <person name="Serisawa Y."/>
            <person name="Matsuyama K."/>
            <person name="Nakagawa Y."/>
            <person name="Otoguro M."/>
            <person name="Yanagida F."/>
            <person name="Hayakawa M."/>
        </authorList>
    </citation>
    <scope>NUCLEOTIDE SEQUENCE [LARGE SCALE GENOMIC DNA]</scope>
    <source>
        <strain evidence="2 3">TKZ-21</strain>
    </source>
</reference>
<evidence type="ECO:0008006" key="4">
    <source>
        <dbReference type="Google" id="ProtNLM"/>
    </source>
</evidence>
<keyword evidence="1" id="KW-1133">Transmembrane helix</keyword>
<evidence type="ECO:0000313" key="3">
    <source>
        <dbReference type="Proteomes" id="UP000288246"/>
    </source>
</evidence>
<gene>
    <name evidence="2" type="ORF">CTKZ_11570</name>
</gene>
<keyword evidence="1" id="KW-0812">Transmembrane</keyword>
<comment type="caution">
    <text evidence="2">The sequence shown here is derived from an EMBL/GenBank/DDBJ whole genome shotgun (WGS) entry which is preliminary data.</text>
</comment>
<keyword evidence="1" id="KW-0472">Membrane</keyword>
<feature type="transmembrane region" description="Helical" evidence="1">
    <location>
        <begin position="55"/>
        <end position="75"/>
    </location>
</feature>
<dbReference type="AlphaFoldDB" id="A0A401UY83"/>
<sequence length="188" mass="19820">MLAVDRVLLLLLGLVLVVVGVAAVGWQVGFLADVWPSAPRRLAVDTGSVTGESGYPLLLALVGVVLVVLGLWWLLAHLPRRSVGPLRLPGGDRPGRLVVDPGPAVATAAGVLAEDRDVRSARGAVLRDRGETVVRLRTTVEPGADLPGVVAACDRVLADLAHVLPTERLRSRVEISVLREPTSGPRVQ</sequence>
<dbReference type="EMBL" id="BHYL01000083">
    <property type="protein sequence ID" value="GCD19595.1"/>
    <property type="molecule type" value="Genomic_DNA"/>
</dbReference>